<evidence type="ECO:0000259" key="5">
    <source>
        <dbReference type="Pfam" id="PF08241"/>
    </source>
</evidence>
<dbReference type="PANTHER" id="PTHR44942:SF4">
    <property type="entry name" value="METHYLTRANSFERASE TYPE 11 DOMAIN-CONTAINING PROTEIN"/>
    <property type="match status" value="1"/>
</dbReference>
<comment type="caution">
    <text evidence="6">The sequence shown here is derived from an EMBL/GenBank/DDBJ whole genome shotgun (WGS) entry which is preliminary data.</text>
</comment>
<evidence type="ECO:0000313" key="7">
    <source>
        <dbReference type="Proteomes" id="UP001172673"/>
    </source>
</evidence>
<dbReference type="Proteomes" id="UP001172673">
    <property type="component" value="Unassembled WGS sequence"/>
</dbReference>
<dbReference type="PANTHER" id="PTHR44942">
    <property type="entry name" value="METHYLTRANSF_11 DOMAIN-CONTAINING PROTEIN"/>
    <property type="match status" value="1"/>
</dbReference>
<evidence type="ECO:0000313" key="6">
    <source>
        <dbReference type="EMBL" id="KAJ9606399.1"/>
    </source>
</evidence>
<organism evidence="6 7">
    <name type="scientific">Cladophialophora chaetospira</name>
    <dbReference type="NCBI Taxonomy" id="386627"/>
    <lineage>
        <taxon>Eukaryota</taxon>
        <taxon>Fungi</taxon>
        <taxon>Dikarya</taxon>
        <taxon>Ascomycota</taxon>
        <taxon>Pezizomycotina</taxon>
        <taxon>Eurotiomycetes</taxon>
        <taxon>Chaetothyriomycetidae</taxon>
        <taxon>Chaetothyriales</taxon>
        <taxon>Herpotrichiellaceae</taxon>
        <taxon>Cladophialophora</taxon>
    </lineage>
</organism>
<keyword evidence="2" id="KW-0489">Methyltransferase</keyword>
<reference evidence="6" key="1">
    <citation type="submission" date="2022-10" db="EMBL/GenBank/DDBJ databases">
        <title>Culturing micro-colonial fungi from biological soil crusts in the Mojave desert and describing Neophaeococcomyces mojavensis, and introducing the new genera and species Taxawa tesnikishii.</title>
        <authorList>
            <person name="Kurbessoian T."/>
            <person name="Stajich J.E."/>
        </authorList>
    </citation>
    <scope>NUCLEOTIDE SEQUENCE</scope>
    <source>
        <strain evidence="6">TK_41</strain>
    </source>
</reference>
<accession>A0AA39CFJ2</accession>
<dbReference type="GO" id="GO:0032259">
    <property type="term" value="P:methylation"/>
    <property type="evidence" value="ECO:0007669"/>
    <property type="project" value="UniProtKB-KW"/>
</dbReference>
<evidence type="ECO:0000256" key="1">
    <source>
        <dbReference type="ARBA" id="ARBA00008361"/>
    </source>
</evidence>
<protein>
    <recommendedName>
        <fullName evidence="5">Methyltransferase type 11 domain-containing protein</fullName>
    </recommendedName>
</protein>
<evidence type="ECO:0000256" key="4">
    <source>
        <dbReference type="ARBA" id="ARBA00022691"/>
    </source>
</evidence>
<evidence type="ECO:0000256" key="2">
    <source>
        <dbReference type="ARBA" id="ARBA00022603"/>
    </source>
</evidence>
<dbReference type="Pfam" id="PF08241">
    <property type="entry name" value="Methyltransf_11"/>
    <property type="match status" value="1"/>
</dbReference>
<proteinExistence type="inferred from homology"/>
<dbReference type="Gene3D" id="3.40.50.150">
    <property type="entry name" value="Vaccinia Virus protein VP39"/>
    <property type="match status" value="1"/>
</dbReference>
<dbReference type="InterPro" id="IPR029063">
    <property type="entry name" value="SAM-dependent_MTases_sf"/>
</dbReference>
<feature type="domain" description="Methyltransferase type 11" evidence="5">
    <location>
        <begin position="51"/>
        <end position="142"/>
    </location>
</feature>
<name>A0AA39CFJ2_9EURO</name>
<dbReference type="AlphaFoldDB" id="A0AA39CFJ2"/>
<keyword evidence="4" id="KW-0949">S-adenosyl-L-methionine</keyword>
<dbReference type="InterPro" id="IPR051052">
    <property type="entry name" value="Diverse_substrate_MTase"/>
</dbReference>
<dbReference type="SUPFAM" id="SSF53335">
    <property type="entry name" value="S-adenosyl-L-methionine-dependent methyltransferases"/>
    <property type="match status" value="1"/>
</dbReference>
<dbReference type="EMBL" id="JAPDRK010000014">
    <property type="protein sequence ID" value="KAJ9606399.1"/>
    <property type="molecule type" value="Genomic_DNA"/>
</dbReference>
<keyword evidence="7" id="KW-1185">Reference proteome</keyword>
<comment type="similarity">
    <text evidence="1">Belongs to the methyltransferase superfamily.</text>
</comment>
<keyword evidence="3" id="KW-0808">Transferase</keyword>
<dbReference type="CDD" id="cd02440">
    <property type="entry name" value="AdoMet_MTases"/>
    <property type="match status" value="1"/>
</dbReference>
<sequence length="293" mass="32636">MSKSNIAQAAQSGFAPAAAYDTHRPTYPAEAVEQLLQNLEVSGVKGAKIADLAAGTGKFTEILASRPEEFELVGIEPHDGMRGQLEQKNLPRVRVVKGTADSMSDVADESLDAVVAAQSFHWFSNMDALKEIARVIKPAGVFGLIWNIDDYNAPKSWTVHSGWEQSMKDLVWTFDDDSPRFRHEKWKQVFDDQNASNPLTLHFANPLFGLPLGEDSVEFTTWLSKEDLWGRLRTLSYLAVLEGEELEKIRNTFEEGLKAEGTERDEDGRVAVHGRTVFFWTSKIPAEPLRSGG</sequence>
<dbReference type="InterPro" id="IPR013216">
    <property type="entry name" value="Methyltransf_11"/>
</dbReference>
<gene>
    <name evidence="6" type="ORF">H2200_009360</name>
</gene>
<evidence type="ECO:0000256" key="3">
    <source>
        <dbReference type="ARBA" id="ARBA00022679"/>
    </source>
</evidence>
<dbReference type="GO" id="GO:0008757">
    <property type="term" value="F:S-adenosylmethionine-dependent methyltransferase activity"/>
    <property type="evidence" value="ECO:0007669"/>
    <property type="project" value="InterPro"/>
</dbReference>